<dbReference type="EMBL" id="LHQS01000002">
    <property type="protein sequence ID" value="RXE56374.1"/>
    <property type="molecule type" value="Genomic_DNA"/>
</dbReference>
<name>A0A498H369_9EURY</name>
<feature type="domain" description="Pyridoxamine 5'-phosphate oxidase N-terminal" evidence="1">
    <location>
        <begin position="32"/>
        <end position="156"/>
    </location>
</feature>
<accession>A0A498H369</accession>
<dbReference type="Proteomes" id="UP000290932">
    <property type="component" value="Unassembled WGS sequence"/>
</dbReference>
<proteinExistence type="predicted"/>
<evidence type="ECO:0000313" key="2">
    <source>
        <dbReference type="EMBL" id="RXE56374.1"/>
    </source>
</evidence>
<keyword evidence="3" id="KW-1185">Reference proteome</keyword>
<protein>
    <recommendedName>
        <fullName evidence="1">Pyridoxamine 5'-phosphate oxidase N-terminal domain-containing protein</fullName>
    </recommendedName>
</protein>
<dbReference type="Gene3D" id="2.30.110.10">
    <property type="entry name" value="Electron Transport, Fmn-binding Protein, Chain A"/>
    <property type="match status" value="1"/>
</dbReference>
<gene>
    <name evidence="2" type="ORF">ABH15_09785</name>
</gene>
<reference evidence="2 3" key="1">
    <citation type="journal article" date="2015" name="Int. J. Syst. Evol. Microbiol.">
        <title>Methanoculleus taiwanensis sp. nov., a methanogen isolated from deep marine sediment at the deformation front area near Taiwan.</title>
        <authorList>
            <person name="Weng C.Y."/>
            <person name="Chen S.C."/>
            <person name="Lai M.C."/>
            <person name="Wu S.Y."/>
            <person name="Lin S."/>
            <person name="Yang T.F."/>
            <person name="Chen P.C."/>
        </authorList>
    </citation>
    <scope>NUCLEOTIDE SEQUENCE [LARGE SCALE GENOMIC DNA]</scope>
    <source>
        <strain evidence="2 3">CYW4</strain>
    </source>
</reference>
<evidence type="ECO:0000259" key="1">
    <source>
        <dbReference type="Pfam" id="PF01243"/>
    </source>
</evidence>
<comment type="caution">
    <text evidence="2">The sequence shown here is derived from an EMBL/GenBank/DDBJ whole genome shotgun (WGS) entry which is preliminary data.</text>
</comment>
<dbReference type="InterPro" id="IPR012349">
    <property type="entry name" value="Split_barrel_FMN-bd"/>
</dbReference>
<evidence type="ECO:0000313" key="3">
    <source>
        <dbReference type="Proteomes" id="UP000290932"/>
    </source>
</evidence>
<dbReference type="AlphaFoldDB" id="A0A498H369"/>
<sequence length="188" mass="20640">MSAGSSPFDRFICIPAVEASAMTSRMLSRDDLEQRVVDFLATEGMCVLATCSMNVPRASAVEFFPAGTTLYILTEGGRKVENISENPAVSVAIHTQFIGWEHIKGIQLTGIAEIGRYGSAIFSEGEAAYRRRKGQDARSIPEELYAIRITPVRIEFLDMTRRAEGLSPKQEIEYPVDAGRAGVCRVGF</sequence>
<organism evidence="2 3">
    <name type="scientific">Methanoculleus taiwanensis</name>
    <dbReference type="NCBI Taxonomy" id="1550565"/>
    <lineage>
        <taxon>Archaea</taxon>
        <taxon>Methanobacteriati</taxon>
        <taxon>Methanobacteriota</taxon>
        <taxon>Stenosarchaea group</taxon>
        <taxon>Methanomicrobia</taxon>
        <taxon>Methanomicrobiales</taxon>
        <taxon>Methanomicrobiaceae</taxon>
        <taxon>Methanoculleus</taxon>
    </lineage>
</organism>
<dbReference type="InterPro" id="IPR011576">
    <property type="entry name" value="Pyridox_Oxase_N"/>
</dbReference>
<dbReference type="SUPFAM" id="SSF50475">
    <property type="entry name" value="FMN-binding split barrel"/>
    <property type="match status" value="1"/>
</dbReference>
<dbReference type="Pfam" id="PF01243">
    <property type="entry name" value="PNPOx_N"/>
    <property type="match status" value="1"/>
</dbReference>